<evidence type="ECO:0000256" key="6">
    <source>
        <dbReference type="SAM" id="MobiDB-lite"/>
    </source>
</evidence>
<keyword evidence="9" id="KW-1185">Reference proteome</keyword>
<evidence type="ECO:0000256" key="3">
    <source>
        <dbReference type="ARBA" id="ARBA00022842"/>
    </source>
</evidence>
<dbReference type="Gene3D" id="6.10.280.40">
    <property type="match status" value="1"/>
</dbReference>
<dbReference type="EMBL" id="JAGYWB010000005">
    <property type="protein sequence ID" value="KAI0523486.1"/>
    <property type="molecule type" value="Genomic_DNA"/>
</dbReference>
<evidence type="ECO:0000256" key="2">
    <source>
        <dbReference type="ARBA" id="ARBA00007448"/>
    </source>
</evidence>
<dbReference type="Pfam" id="PF14363">
    <property type="entry name" value="AAA_assoc"/>
    <property type="match status" value="1"/>
</dbReference>
<dbReference type="InterPro" id="IPR003959">
    <property type="entry name" value="ATPase_AAA_core"/>
</dbReference>
<keyword evidence="5" id="KW-0067">ATP-binding</keyword>
<evidence type="ECO:0000256" key="1">
    <source>
        <dbReference type="ARBA" id="ARBA00001946"/>
    </source>
</evidence>
<dbReference type="PROSITE" id="PS00674">
    <property type="entry name" value="AAA"/>
    <property type="match status" value="1"/>
</dbReference>
<evidence type="ECO:0000256" key="5">
    <source>
        <dbReference type="RuleBase" id="RU003651"/>
    </source>
</evidence>
<evidence type="ECO:0000256" key="4">
    <source>
        <dbReference type="ARBA" id="ARBA00049360"/>
    </source>
</evidence>
<dbReference type="InterPro" id="IPR003593">
    <property type="entry name" value="AAA+_ATPase"/>
</dbReference>
<evidence type="ECO:0000313" key="8">
    <source>
        <dbReference type="EMBL" id="KAI0523486.1"/>
    </source>
</evidence>
<evidence type="ECO:0000259" key="7">
    <source>
        <dbReference type="SMART" id="SM00382"/>
    </source>
</evidence>
<dbReference type="InterPro" id="IPR050747">
    <property type="entry name" value="Mitochondrial_chaperone_BCS1"/>
</dbReference>
<accession>A0A8T3C2M1</accession>
<dbReference type="Pfam" id="PF25568">
    <property type="entry name" value="AAA_lid_At3g28540"/>
    <property type="match status" value="1"/>
</dbReference>
<reference evidence="8" key="1">
    <citation type="journal article" date="2022" name="Front. Genet.">
        <title>Chromosome-Scale Assembly of the Dendrobium nobile Genome Provides Insights Into the Molecular Mechanism of the Biosynthesis of the Medicinal Active Ingredient of Dendrobium.</title>
        <authorList>
            <person name="Xu Q."/>
            <person name="Niu S.-C."/>
            <person name="Li K.-L."/>
            <person name="Zheng P.-J."/>
            <person name="Zhang X.-J."/>
            <person name="Jia Y."/>
            <person name="Liu Y."/>
            <person name="Niu Y.-X."/>
            <person name="Yu L.-H."/>
            <person name="Chen D.-F."/>
            <person name="Zhang G.-Q."/>
        </authorList>
    </citation>
    <scope>NUCLEOTIDE SEQUENCE</scope>
    <source>
        <tissue evidence="8">Leaf</tissue>
    </source>
</reference>
<feature type="region of interest" description="Disordered" evidence="6">
    <location>
        <begin position="435"/>
        <end position="493"/>
    </location>
</feature>
<dbReference type="PANTHER" id="PTHR23070">
    <property type="entry name" value="BCS1 AAA-TYPE ATPASE"/>
    <property type="match status" value="1"/>
</dbReference>
<dbReference type="InterPro" id="IPR003960">
    <property type="entry name" value="ATPase_AAA_CS"/>
</dbReference>
<dbReference type="SMR" id="A0A8T3C2M1"/>
<dbReference type="CDD" id="cd19510">
    <property type="entry name" value="RecA-like_BCS1"/>
    <property type="match status" value="1"/>
</dbReference>
<feature type="compositionally biased region" description="Basic and acidic residues" evidence="6">
    <location>
        <begin position="437"/>
        <end position="470"/>
    </location>
</feature>
<sequence length="493" mass="56744">MDSRSKVMETAKNYLTTAASVAASAMLARTVINEFLPSDLRSLASTGIHKLFGRFSAEHTIIIPQTEGLNPNELYDAASIYLRTKISPTMKRLRASKSEDKNKVVITFDVGEEIIDIFHGTEYKWMLISQEETSNSRNGEKSIQIRWFELKFHSKYKDVMLDNYFPHILERSKEIKAADRLLKIITNKYDEWHYSIELNHPATFKTLAMDAELKRMIMEDLARFVKRKEYYKRIGKAWKRGYLLFGPPGTGKSSLIAAIANYLRFDIYDLDLKEICSNSELKTLLVGMPNKSMLVIEDIDCSIDLRNRDEEKEKKSKDDEVTLSGILNCVDGLWSTSGEERIIVFTTNYKDRLDPALLRPGRMDMHIHMGHCGPDGFRVLASNYHCIHDHPIFEEIDELLKEVEVTPAEVSEELLRSDDVDIALRGLVKLLHKKRKESQEEKHKAEDSQDNQQRDGESKQIDQEKQHLESETGVSNYESIEEIIGDQDWSQDA</sequence>
<dbReference type="Gene3D" id="3.40.50.300">
    <property type="entry name" value="P-loop containing nucleotide triphosphate hydrolases"/>
    <property type="match status" value="1"/>
</dbReference>
<dbReference type="Proteomes" id="UP000829196">
    <property type="component" value="Unassembled WGS sequence"/>
</dbReference>
<comment type="catalytic activity">
    <reaction evidence="4">
        <text>ATP + H2O = ADP + phosphate + H(+)</text>
        <dbReference type="Rhea" id="RHEA:13065"/>
        <dbReference type="ChEBI" id="CHEBI:15377"/>
        <dbReference type="ChEBI" id="CHEBI:15378"/>
        <dbReference type="ChEBI" id="CHEBI:30616"/>
        <dbReference type="ChEBI" id="CHEBI:43474"/>
        <dbReference type="ChEBI" id="CHEBI:456216"/>
    </reaction>
</comment>
<dbReference type="GO" id="GO:0016887">
    <property type="term" value="F:ATP hydrolysis activity"/>
    <property type="evidence" value="ECO:0007669"/>
    <property type="project" value="InterPro"/>
</dbReference>
<dbReference type="GO" id="GO:0006950">
    <property type="term" value="P:response to stress"/>
    <property type="evidence" value="ECO:0007669"/>
    <property type="project" value="UniProtKB-ARBA"/>
</dbReference>
<keyword evidence="3" id="KW-0460">Magnesium</keyword>
<organism evidence="8 9">
    <name type="scientific">Dendrobium nobile</name>
    <name type="common">Orchid</name>
    <dbReference type="NCBI Taxonomy" id="94219"/>
    <lineage>
        <taxon>Eukaryota</taxon>
        <taxon>Viridiplantae</taxon>
        <taxon>Streptophyta</taxon>
        <taxon>Embryophyta</taxon>
        <taxon>Tracheophyta</taxon>
        <taxon>Spermatophyta</taxon>
        <taxon>Magnoliopsida</taxon>
        <taxon>Liliopsida</taxon>
        <taxon>Asparagales</taxon>
        <taxon>Orchidaceae</taxon>
        <taxon>Epidendroideae</taxon>
        <taxon>Malaxideae</taxon>
        <taxon>Dendrobiinae</taxon>
        <taxon>Dendrobium</taxon>
    </lineage>
</organism>
<dbReference type="InterPro" id="IPR027417">
    <property type="entry name" value="P-loop_NTPase"/>
</dbReference>
<dbReference type="SMART" id="SM00382">
    <property type="entry name" value="AAA"/>
    <property type="match status" value="1"/>
</dbReference>
<dbReference type="OrthoDB" id="10251412at2759"/>
<feature type="domain" description="AAA+ ATPase" evidence="7">
    <location>
        <begin position="238"/>
        <end position="373"/>
    </location>
</feature>
<dbReference type="InterPro" id="IPR058017">
    <property type="entry name" value="At3g28540-like_C"/>
</dbReference>
<dbReference type="SUPFAM" id="SSF52540">
    <property type="entry name" value="P-loop containing nucleoside triphosphate hydrolases"/>
    <property type="match status" value="1"/>
</dbReference>
<comment type="similarity">
    <text evidence="2">Belongs to the AAA ATPase family. BCS1 subfamily.</text>
</comment>
<keyword evidence="5" id="KW-0547">Nucleotide-binding</keyword>
<comment type="cofactor">
    <cofactor evidence="1">
        <name>Mg(2+)</name>
        <dbReference type="ChEBI" id="CHEBI:18420"/>
    </cofactor>
</comment>
<dbReference type="GO" id="GO:0005524">
    <property type="term" value="F:ATP binding"/>
    <property type="evidence" value="ECO:0007669"/>
    <property type="project" value="UniProtKB-KW"/>
</dbReference>
<gene>
    <name evidence="8" type="ORF">KFK09_005881</name>
</gene>
<dbReference type="AlphaFoldDB" id="A0A8T3C2M1"/>
<dbReference type="Pfam" id="PF00004">
    <property type="entry name" value="AAA"/>
    <property type="match status" value="1"/>
</dbReference>
<protein>
    <recommendedName>
        <fullName evidence="7">AAA+ ATPase domain-containing protein</fullName>
    </recommendedName>
</protein>
<evidence type="ECO:0000313" key="9">
    <source>
        <dbReference type="Proteomes" id="UP000829196"/>
    </source>
</evidence>
<proteinExistence type="inferred from homology"/>
<comment type="caution">
    <text evidence="8">The sequence shown here is derived from an EMBL/GenBank/DDBJ whole genome shotgun (WGS) entry which is preliminary data.</text>
</comment>
<dbReference type="InterPro" id="IPR025753">
    <property type="entry name" value="AAA_N_dom"/>
</dbReference>
<feature type="compositionally biased region" description="Acidic residues" evidence="6">
    <location>
        <begin position="479"/>
        <end position="493"/>
    </location>
</feature>
<name>A0A8T3C2M1_DENNO</name>